<accession>A0A1H7GGA4</accession>
<keyword evidence="1" id="KW-0328">Glycosyltransferase</keyword>
<evidence type="ECO:0000313" key="5">
    <source>
        <dbReference type="Proteomes" id="UP000198953"/>
    </source>
</evidence>
<dbReference type="STRING" id="46177.SAMN05660976_00381"/>
<organism evidence="4 5">
    <name type="scientific">Nonomuraea pusilla</name>
    <dbReference type="NCBI Taxonomy" id="46177"/>
    <lineage>
        <taxon>Bacteria</taxon>
        <taxon>Bacillati</taxon>
        <taxon>Actinomycetota</taxon>
        <taxon>Actinomycetes</taxon>
        <taxon>Streptosporangiales</taxon>
        <taxon>Streptosporangiaceae</taxon>
        <taxon>Nonomuraea</taxon>
    </lineage>
</organism>
<evidence type="ECO:0000313" key="4">
    <source>
        <dbReference type="EMBL" id="SEK37148.1"/>
    </source>
</evidence>
<evidence type="ECO:0000256" key="1">
    <source>
        <dbReference type="ARBA" id="ARBA00022676"/>
    </source>
</evidence>
<dbReference type="Proteomes" id="UP000198953">
    <property type="component" value="Unassembled WGS sequence"/>
</dbReference>
<dbReference type="Pfam" id="PF03808">
    <property type="entry name" value="Glyco_tran_WecG"/>
    <property type="match status" value="1"/>
</dbReference>
<reference evidence="4 5" key="1">
    <citation type="submission" date="2016-10" db="EMBL/GenBank/DDBJ databases">
        <authorList>
            <person name="de Groot N.N."/>
        </authorList>
    </citation>
    <scope>NUCLEOTIDE SEQUENCE [LARGE SCALE GENOMIC DNA]</scope>
    <source>
        <strain evidence="4 5">DSM 43357</strain>
    </source>
</reference>
<dbReference type="NCBIfam" id="TIGR00696">
    <property type="entry name" value="wecG_tagA_cpsF"/>
    <property type="match status" value="1"/>
</dbReference>
<feature type="compositionally biased region" description="Pro residues" evidence="3">
    <location>
        <begin position="33"/>
        <end position="48"/>
    </location>
</feature>
<dbReference type="InterPro" id="IPR004629">
    <property type="entry name" value="WecG_TagA_CpsF"/>
</dbReference>
<keyword evidence="5" id="KW-1185">Reference proteome</keyword>
<dbReference type="CDD" id="cd06533">
    <property type="entry name" value="Glyco_transf_WecG_TagA"/>
    <property type="match status" value="1"/>
</dbReference>
<dbReference type="EMBL" id="FOBF01000001">
    <property type="protein sequence ID" value="SEK37148.1"/>
    <property type="molecule type" value="Genomic_DNA"/>
</dbReference>
<dbReference type="PANTHER" id="PTHR34136">
    <property type="match status" value="1"/>
</dbReference>
<feature type="compositionally biased region" description="Basic and acidic residues" evidence="3">
    <location>
        <begin position="1"/>
        <end position="19"/>
    </location>
</feature>
<proteinExistence type="predicted"/>
<evidence type="ECO:0000256" key="2">
    <source>
        <dbReference type="ARBA" id="ARBA00022679"/>
    </source>
</evidence>
<dbReference type="AlphaFoldDB" id="A0A1H7GGA4"/>
<gene>
    <name evidence="4" type="ORF">SAMN05660976_00381</name>
</gene>
<dbReference type="GO" id="GO:0016758">
    <property type="term" value="F:hexosyltransferase activity"/>
    <property type="evidence" value="ECO:0007669"/>
    <property type="project" value="TreeGrafter"/>
</dbReference>
<sequence length="357" mass="37549">MPVPHDPPRSRRSPERPRGGQDTTATAAVRPAHPSPHPPPAGPSSPPRRTPETAEPATPTAHAFTPAEVAAPYGPGAGEGVPEPAEAAAGCAVGRMAVAGVWVDVVTEDDVVRLVAAELAAGRGGRIVTPNVDICRLASREPELRRLVCSAELVVADGMPLVWASRLLGTPLPGRVTGADLIWSLSELAAARGWPVYVLGGPPGVAAKAAGELTACHPQLRVCGVDAPPYGFDATREGRDRVRRKVVAARPRIVFVGLGFPRQDLLIAELREELPGAWFLGCGAAIAFAAGAVPRAPGWMRRAGLEWAFRLVGEPGRLARRYLVDDLPFAARLLGDCLLRRLRGAPQAGEPSDALRT</sequence>
<dbReference type="PANTHER" id="PTHR34136:SF1">
    <property type="entry name" value="UDP-N-ACETYL-D-MANNOSAMINURONIC ACID TRANSFERASE"/>
    <property type="match status" value="1"/>
</dbReference>
<protein>
    <submittedName>
        <fullName evidence="4">N-acetylglucosaminyldiphosphoundecaprenol N-acetyl-beta-D-mannosaminyltransferase</fullName>
    </submittedName>
</protein>
<evidence type="ECO:0000256" key="3">
    <source>
        <dbReference type="SAM" id="MobiDB-lite"/>
    </source>
</evidence>
<feature type="region of interest" description="Disordered" evidence="3">
    <location>
        <begin position="1"/>
        <end position="58"/>
    </location>
</feature>
<name>A0A1H7GGA4_9ACTN</name>
<keyword evidence="2 4" id="KW-0808">Transferase</keyword>